<dbReference type="Gene3D" id="3.40.50.2300">
    <property type="match status" value="1"/>
</dbReference>
<dbReference type="AlphaFoldDB" id="A0A5C1AGY3"/>
<keyword evidence="1 2" id="KW-0597">Phosphoprotein</keyword>
<dbReference type="Proteomes" id="UP000324974">
    <property type="component" value="Chromosome"/>
</dbReference>
<keyword evidence="7" id="KW-1185">Reference proteome</keyword>
<dbReference type="EMBL" id="CP042425">
    <property type="protein sequence ID" value="QEL17895.1"/>
    <property type="molecule type" value="Genomic_DNA"/>
</dbReference>
<dbReference type="CDD" id="cd00093">
    <property type="entry name" value="HTH_XRE"/>
    <property type="match status" value="1"/>
</dbReference>
<protein>
    <submittedName>
        <fullName evidence="6">Helix-turn-helix domain-containing protein</fullName>
    </submittedName>
</protein>
<dbReference type="SMART" id="SM00530">
    <property type="entry name" value="HTH_XRE"/>
    <property type="match status" value="1"/>
</dbReference>
<dbReference type="SMART" id="SM00448">
    <property type="entry name" value="REC"/>
    <property type="match status" value="1"/>
</dbReference>
<dbReference type="PROSITE" id="PS50943">
    <property type="entry name" value="HTH_CROC1"/>
    <property type="match status" value="1"/>
</dbReference>
<evidence type="ECO:0000256" key="1">
    <source>
        <dbReference type="ARBA" id="ARBA00022553"/>
    </source>
</evidence>
<feature type="domain" description="Response regulatory" evidence="4">
    <location>
        <begin position="31"/>
        <end position="146"/>
    </location>
</feature>
<evidence type="ECO:0000259" key="4">
    <source>
        <dbReference type="PROSITE" id="PS50110"/>
    </source>
</evidence>
<dbReference type="Pfam" id="PF01381">
    <property type="entry name" value="HTH_3"/>
    <property type="match status" value="1"/>
</dbReference>
<dbReference type="InterPro" id="IPR011006">
    <property type="entry name" value="CheY-like_superfamily"/>
</dbReference>
<evidence type="ECO:0000256" key="2">
    <source>
        <dbReference type="PROSITE-ProRule" id="PRU00169"/>
    </source>
</evidence>
<dbReference type="InterPro" id="IPR010982">
    <property type="entry name" value="Lambda_DNA-bd_dom_sf"/>
</dbReference>
<dbReference type="GO" id="GO:0003677">
    <property type="term" value="F:DNA binding"/>
    <property type="evidence" value="ECO:0007669"/>
    <property type="project" value="InterPro"/>
</dbReference>
<reference evidence="7" key="1">
    <citation type="submission" date="2019-08" db="EMBL/GenBank/DDBJ databases">
        <title>Limnoglobus roseus gen. nov., sp. nov., a novel freshwater planctomycete with a giant genome from the family Gemmataceae.</title>
        <authorList>
            <person name="Kulichevskaya I.S."/>
            <person name="Naumoff D.G."/>
            <person name="Miroshnikov K."/>
            <person name="Ivanova A."/>
            <person name="Philippov D.A."/>
            <person name="Hakobyan A."/>
            <person name="Rijpstra I.C."/>
            <person name="Sinninghe Damste J.S."/>
            <person name="Liesack W."/>
            <person name="Dedysh S.N."/>
        </authorList>
    </citation>
    <scope>NUCLEOTIDE SEQUENCE [LARGE SCALE GENOMIC DNA]</scope>
    <source>
        <strain evidence="7">PX52</strain>
    </source>
</reference>
<dbReference type="KEGG" id="lrs:PX52LOC_04907"/>
<dbReference type="SUPFAM" id="SSF47413">
    <property type="entry name" value="lambda repressor-like DNA-binding domains"/>
    <property type="match status" value="1"/>
</dbReference>
<gene>
    <name evidence="6" type="ORF">PX52LOC_04907</name>
</gene>
<dbReference type="Pfam" id="PF00072">
    <property type="entry name" value="Response_reg"/>
    <property type="match status" value="1"/>
</dbReference>
<dbReference type="CDD" id="cd00156">
    <property type="entry name" value="REC"/>
    <property type="match status" value="1"/>
</dbReference>
<organism evidence="6 7">
    <name type="scientific">Limnoglobus roseus</name>
    <dbReference type="NCBI Taxonomy" id="2598579"/>
    <lineage>
        <taxon>Bacteria</taxon>
        <taxon>Pseudomonadati</taxon>
        <taxon>Planctomycetota</taxon>
        <taxon>Planctomycetia</taxon>
        <taxon>Gemmatales</taxon>
        <taxon>Gemmataceae</taxon>
        <taxon>Limnoglobus</taxon>
    </lineage>
</organism>
<name>A0A5C1AGY3_9BACT</name>
<sequence length="228" mass="25563">MTEIEERLRQTPRPARTPAPISELQSSGDINILILDDDTATCSVIQAALANRDFVIDTVSDPSMIESVLTKSNHYHLIILDYVIPGLDPDQVFNWVKEYQPEANIVVVTGYPSVDSALNCLRARTYDYLTKPFQVDQLREIVIRCLESKGLLRMTEEALRESLGAAIRERRKGLGFTLSNMSERTGVSLGYLSQIELGKNSASIETLYRICLALGIKMSELFTAVQRH</sequence>
<dbReference type="PANTHER" id="PTHR44591">
    <property type="entry name" value="STRESS RESPONSE REGULATOR PROTEIN 1"/>
    <property type="match status" value="1"/>
</dbReference>
<feature type="region of interest" description="Disordered" evidence="3">
    <location>
        <begin position="1"/>
        <end position="23"/>
    </location>
</feature>
<feature type="compositionally biased region" description="Low complexity" evidence="3">
    <location>
        <begin position="11"/>
        <end position="20"/>
    </location>
</feature>
<dbReference type="InterPro" id="IPR050595">
    <property type="entry name" value="Bact_response_regulator"/>
</dbReference>
<dbReference type="OrthoDB" id="1692255at2"/>
<evidence type="ECO:0000313" key="6">
    <source>
        <dbReference type="EMBL" id="QEL17895.1"/>
    </source>
</evidence>
<dbReference type="InterPro" id="IPR001789">
    <property type="entry name" value="Sig_transdc_resp-reg_receiver"/>
</dbReference>
<evidence type="ECO:0000256" key="3">
    <source>
        <dbReference type="SAM" id="MobiDB-lite"/>
    </source>
</evidence>
<accession>A0A5C1AGY3</accession>
<dbReference type="PANTHER" id="PTHR44591:SF3">
    <property type="entry name" value="RESPONSE REGULATORY DOMAIN-CONTAINING PROTEIN"/>
    <property type="match status" value="1"/>
</dbReference>
<dbReference type="PROSITE" id="PS50110">
    <property type="entry name" value="RESPONSE_REGULATORY"/>
    <property type="match status" value="1"/>
</dbReference>
<dbReference type="SUPFAM" id="SSF52172">
    <property type="entry name" value="CheY-like"/>
    <property type="match status" value="1"/>
</dbReference>
<feature type="modified residue" description="4-aspartylphosphate" evidence="2">
    <location>
        <position position="81"/>
    </location>
</feature>
<dbReference type="RefSeq" id="WP_149112448.1">
    <property type="nucleotide sequence ID" value="NZ_CP042425.1"/>
</dbReference>
<proteinExistence type="predicted"/>
<feature type="domain" description="HTH cro/C1-type" evidence="5">
    <location>
        <begin position="167"/>
        <end position="221"/>
    </location>
</feature>
<dbReference type="InterPro" id="IPR001387">
    <property type="entry name" value="Cro/C1-type_HTH"/>
</dbReference>
<evidence type="ECO:0000259" key="5">
    <source>
        <dbReference type="PROSITE" id="PS50943"/>
    </source>
</evidence>
<evidence type="ECO:0000313" key="7">
    <source>
        <dbReference type="Proteomes" id="UP000324974"/>
    </source>
</evidence>
<dbReference type="Gene3D" id="1.10.260.40">
    <property type="entry name" value="lambda repressor-like DNA-binding domains"/>
    <property type="match status" value="1"/>
</dbReference>
<dbReference type="GO" id="GO:0000160">
    <property type="term" value="P:phosphorelay signal transduction system"/>
    <property type="evidence" value="ECO:0007669"/>
    <property type="project" value="InterPro"/>
</dbReference>